<organism evidence="10 11">
    <name type="scientific">Gordonia desulfuricans</name>
    <dbReference type="NCBI Taxonomy" id="89051"/>
    <lineage>
        <taxon>Bacteria</taxon>
        <taxon>Bacillati</taxon>
        <taxon>Actinomycetota</taxon>
        <taxon>Actinomycetes</taxon>
        <taxon>Mycobacteriales</taxon>
        <taxon>Gordoniaceae</taxon>
        <taxon>Gordonia</taxon>
    </lineage>
</organism>
<feature type="transmembrane region" description="Helical" evidence="7">
    <location>
        <begin position="221"/>
        <end position="239"/>
    </location>
</feature>
<evidence type="ECO:0000256" key="7">
    <source>
        <dbReference type="RuleBase" id="RU366058"/>
    </source>
</evidence>
<feature type="transmembrane region" description="Helical" evidence="7">
    <location>
        <begin position="44"/>
        <end position="66"/>
    </location>
</feature>
<feature type="region of interest" description="Disordered" evidence="8">
    <location>
        <begin position="1"/>
        <end position="34"/>
    </location>
</feature>
<dbReference type="InterPro" id="IPR015414">
    <property type="entry name" value="TMEM64"/>
</dbReference>
<dbReference type="Proteomes" id="UP000466307">
    <property type="component" value="Unassembled WGS sequence"/>
</dbReference>
<keyword evidence="6 7" id="KW-0472">Membrane</keyword>
<keyword evidence="4 7" id="KW-0812">Transmembrane</keyword>
<proteinExistence type="inferred from homology"/>
<dbReference type="AlphaFoldDB" id="A0A7K3LQK2"/>
<comment type="caution">
    <text evidence="10">The sequence shown here is derived from an EMBL/GenBank/DDBJ whole genome shotgun (WGS) entry which is preliminary data.</text>
</comment>
<dbReference type="PANTHER" id="PTHR12677">
    <property type="entry name" value="GOLGI APPARATUS MEMBRANE PROTEIN TVP38-RELATED"/>
    <property type="match status" value="1"/>
</dbReference>
<dbReference type="InterPro" id="IPR032816">
    <property type="entry name" value="VTT_dom"/>
</dbReference>
<keyword evidence="3 7" id="KW-1003">Cell membrane</keyword>
<feature type="transmembrane region" description="Helical" evidence="7">
    <location>
        <begin position="190"/>
        <end position="209"/>
    </location>
</feature>
<reference evidence="10 11" key="1">
    <citation type="submission" date="2020-01" db="EMBL/GenBank/DDBJ databases">
        <title>Investigation of new actinobacteria for the biodesulphurisation of diesel fuel.</title>
        <authorList>
            <person name="Athi Narayanan S.M."/>
        </authorList>
    </citation>
    <scope>NUCLEOTIDE SEQUENCE [LARGE SCALE GENOMIC DNA]</scope>
    <source>
        <strain evidence="10 11">213E</strain>
    </source>
</reference>
<sequence length="253" mass="27328">MPRDQRPVVETPVEDEAVTPDTSTIPVDDSAPERQGRRSIRNAVLGLIVVCALLGISYLLPIPSVASVREWGEDLGPAFVWVFFLAYVVVTLFPIPRTIFTVMSGVFFGPVVGLVGAMISATLAAYLAFRIARGAGRTRVQPYLRRPVIRAVEYRLAHRGWLAVGSLRLIPVCPFWLLNYCSGLSSVRTVPYLLATVIGMAPGTTAVVLLGDALTGSQNPWLLLLSGTFFAIGVIGLIVDVRMPVEQPAPATD</sequence>
<dbReference type="GO" id="GO:0005886">
    <property type="term" value="C:plasma membrane"/>
    <property type="evidence" value="ECO:0007669"/>
    <property type="project" value="UniProtKB-SubCell"/>
</dbReference>
<evidence type="ECO:0000256" key="2">
    <source>
        <dbReference type="ARBA" id="ARBA00008640"/>
    </source>
</evidence>
<evidence type="ECO:0000256" key="4">
    <source>
        <dbReference type="ARBA" id="ARBA00022692"/>
    </source>
</evidence>
<feature type="transmembrane region" description="Helical" evidence="7">
    <location>
        <begin position="160"/>
        <end position="178"/>
    </location>
</feature>
<feature type="transmembrane region" description="Helical" evidence="7">
    <location>
        <begin position="107"/>
        <end position="129"/>
    </location>
</feature>
<evidence type="ECO:0000259" key="9">
    <source>
        <dbReference type="Pfam" id="PF09335"/>
    </source>
</evidence>
<name>A0A7K3LQK2_9ACTN</name>
<dbReference type="PANTHER" id="PTHR12677:SF59">
    <property type="entry name" value="GOLGI APPARATUS MEMBRANE PROTEIN TVP38-RELATED"/>
    <property type="match status" value="1"/>
</dbReference>
<comment type="similarity">
    <text evidence="2 7">Belongs to the TVP38/TMEM64 family.</text>
</comment>
<comment type="subcellular location">
    <subcellularLocation>
        <location evidence="1 7">Cell membrane</location>
        <topology evidence="1 7">Multi-pass membrane protein</topology>
    </subcellularLocation>
</comment>
<gene>
    <name evidence="10" type="ORF">GYA93_13280</name>
</gene>
<evidence type="ECO:0000313" key="11">
    <source>
        <dbReference type="Proteomes" id="UP000466307"/>
    </source>
</evidence>
<evidence type="ECO:0000256" key="1">
    <source>
        <dbReference type="ARBA" id="ARBA00004651"/>
    </source>
</evidence>
<evidence type="ECO:0000256" key="8">
    <source>
        <dbReference type="SAM" id="MobiDB-lite"/>
    </source>
</evidence>
<dbReference type="Pfam" id="PF09335">
    <property type="entry name" value="VTT_dom"/>
    <property type="match status" value="1"/>
</dbReference>
<keyword evidence="5 7" id="KW-1133">Transmembrane helix</keyword>
<evidence type="ECO:0000256" key="3">
    <source>
        <dbReference type="ARBA" id="ARBA00022475"/>
    </source>
</evidence>
<accession>A0A7K3LQK2</accession>
<protein>
    <recommendedName>
        <fullName evidence="7">TVP38/TMEM64 family membrane protein</fullName>
    </recommendedName>
</protein>
<evidence type="ECO:0000256" key="6">
    <source>
        <dbReference type="ARBA" id="ARBA00023136"/>
    </source>
</evidence>
<feature type="transmembrane region" description="Helical" evidence="7">
    <location>
        <begin position="78"/>
        <end position="95"/>
    </location>
</feature>
<evidence type="ECO:0000313" key="10">
    <source>
        <dbReference type="EMBL" id="NDK90544.1"/>
    </source>
</evidence>
<keyword evidence="11" id="KW-1185">Reference proteome</keyword>
<evidence type="ECO:0000256" key="5">
    <source>
        <dbReference type="ARBA" id="ARBA00022989"/>
    </source>
</evidence>
<feature type="domain" description="VTT" evidence="9">
    <location>
        <begin position="95"/>
        <end position="212"/>
    </location>
</feature>
<dbReference type="EMBL" id="JAADZU010000040">
    <property type="protein sequence ID" value="NDK90544.1"/>
    <property type="molecule type" value="Genomic_DNA"/>
</dbReference>